<organism evidence="5 6">
    <name type="scientific">Mesorhabditis spiculigera</name>
    <dbReference type="NCBI Taxonomy" id="96644"/>
    <lineage>
        <taxon>Eukaryota</taxon>
        <taxon>Metazoa</taxon>
        <taxon>Ecdysozoa</taxon>
        <taxon>Nematoda</taxon>
        <taxon>Chromadorea</taxon>
        <taxon>Rhabditida</taxon>
        <taxon>Rhabditina</taxon>
        <taxon>Rhabditomorpha</taxon>
        <taxon>Rhabditoidea</taxon>
        <taxon>Rhabditidae</taxon>
        <taxon>Mesorhabditinae</taxon>
        <taxon>Mesorhabditis</taxon>
    </lineage>
</organism>
<evidence type="ECO:0000256" key="2">
    <source>
        <dbReference type="SAM" id="SignalP"/>
    </source>
</evidence>
<dbReference type="GO" id="GO:0046872">
    <property type="term" value="F:metal ion binding"/>
    <property type="evidence" value="ECO:0007669"/>
    <property type="project" value="UniProtKB-KW"/>
</dbReference>
<feature type="chain" id="PRO_5041283252" description="Tyrosinase copper-binding domain-containing protein" evidence="2">
    <location>
        <begin position="24"/>
        <end position="782"/>
    </location>
</feature>
<dbReference type="PROSITE" id="PS00498">
    <property type="entry name" value="TYROSINASE_2"/>
    <property type="match status" value="1"/>
</dbReference>
<evidence type="ECO:0000256" key="1">
    <source>
        <dbReference type="ARBA" id="ARBA00022723"/>
    </source>
</evidence>
<keyword evidence="6" id="KW-1185">Reference proteome</keyword>
<dbReference type="Gene3D" id="1.10.1280.10">
    <property type="entry name" value="Di-copper center containing domain from catechol oxidase"/>
    <property type="match status" value="1"/>
</dbReference>
<feature type="domain" description="Tyrosinase copper-binding" evidence="3">
    <location>
        <begin position="160"/>
        <end position="177"/>
    </location>
</feature>
<evidence type="ECO:0000259" key="4">
    <source>
        <dbReference type="PROSITE" id="PS00498"/>
    </source>
</evidence>
<dbReference type="EMBL" id="CATQJA010002710">
    <property type="protein sequence ID" value="CAJ0587752.1"/>
    <property type="molecule type" value="Genomic_DNA"/>
</dbReference>
<dbReference type="PROSITE" id="PS00497">
    <property type="entry name" value="TYROSINASE_1"/>
    <property type="match status" value="1"/>
</dbReference>
<dbReference type="PANTHER" id="PTHR11474:SF122">
    <property type="entry name" value="TYROSINASE COPPER-BINDING DOMAIN-CONTAINING PROTEIN"/>
    <property type="match status" value="1"/>
</dbReference>
<protein>
    <recommendedName>
        <fullName evidence="3 4">Tyrosinase copper-binding domain-containing protein</fullName>
    </recommendedName>
</protein>
<evidence type="ECO:0000313" key="5">
    <source>
        <dbReference type="EMBL" id="CAJ0587752.1"/>
    </source>
</evidence>
<dbReference type="PRINTS" id="PR00092">
    <property type="entry name" value="TYROSINASE"/>
</dbReference>
<gene>
    <name evidence="5" type="ORF">MSPICULIGERA_LOCUS25707</name>
</gene>
<dbReference type="SUPFAM" id="SSF48056">
    <property type="entry name" value="Di-copper centre-containing domain"/>
    <property type="match status" value="1"/>
</dbReference>
<proteinExistence type="predicted"/>
<dbReference type="GO" id="GO:0016491">
    <property type="term" value="F:oxidoreductase activity"/>
    <property type="evidence" value="ECO:0007669"/>
    <property type="project" value="InterPro"/>
</dbReference>
<dbReference type="AlphaFoldDB" id="A0AA36GE87"/>
<dbReference type="InterPro" id="IPR002227">
    <property type="entry name" value="Tyrosinase_Cu-bd"/>
</dbReference>
<keyword evidence="2" id="KW-0732">Signal</keyword>
<dbReference type="Proteomes" id="UP001177023">
    <property type="component" value="Unassembled WGS sequence"/>
</dbReference>
<feature type="domain" description="Tyrosinase copper-binding" evidence="4">
    <location>
        <begin position="307"/>
        <end position="318"/>
    </location>
</feature>
<feature type="signal peptide" evidence="2">
    <location>
        <begin position="1"/>
        <end position="23"/>
    </location>
</feature>
<accession>A0AA36GE87</accession>
<dbReference type="InterPro" id="IPR008922">
    <property type="entry name" value="Di-copper_centre_dom_sf"/>
</dbReference>
<evidence type="ECO:0000313" key="6">
    <source>
        <dbReference type="Proteomes" id="UP001177023"/>
    </source>
</evidence>
<dbReference type="PANTHER" id="PTHR11474">
    <property type="entry name" value="TYROSINASE FAMILY MEMBER"/>
    <property type="match status" value="1"/>
</dbReference>
<reference evidence="5" key="1">
    <citation type="submission" date="2023-06" db="EMBL/GenBank/DDBJ databases">
        <authorList>
            <person name="Delattre M."/>
        </authorList>
    </citation>
    <scope>NUCLEOTIDE SEQUENCE</scope>
    <source>
        <strain evidence="5">AF72</strain>
    </source>
</reference>
<dbReference type="InterPro" id="IPR050316">
    <property type="entry name" value="Tyrosinase/Hemocyanin"/>
</dbReference>
<evidence type="ECO:0000259" key="3">
    <source>
        <dbReference type="PROSITE" id="PS00497"/>
    </source>
</evidence>
<name>A0AA36GE87_9BILA</name>
<sequence>MIWKNRLTTIWLLQTVFIALLQAKIQPPPVEFASMCRSLPRASFLQAQHVDLVCDHFAHWHHDRDHSLMTGKAAIDEATYKQKEYLKDLESCTRSDCSKNARKKRATGKNIRKEIRMMSPEERSRLFEAMGKLKSRMVDNITAWDLHTLVHYPDSAPGAHWGPAFLPWHREFLRQFEVALQREVPGVAMAYWDSTLDQGLPDPADSVLWTEMLLGNGNGYVKTGPFKEWDTNVLMPLSQVPVKKLYRMTGGRAQDRLMSPKDVDWILSRKKFENLVFCHDSTFESIHGLSHAWVGGFMFVIRVSPNDPAFYMHHAFIDNLWEQFRHRRQNRWQRENDWSHNPCSKNQEAYGQMKPFSIKNRDGLSNNYTDLWYEYEPVVHCSESREYCDGPYLWCDKGSWRCRSKIVKGGNCTGFEETSICYQSVCQRGVCQPYPDSAPRREDLEQNIILPKLDTLSLPGPWVPPLARNRRPGETVWAKTVFLDTNAHPLKDTMATVSVVDEAVGDNYTSYIEMLTSFPEIPGTLYMPLLKPHPGVVHRLALVARDGYGRLCQAHCYNETIERYQVCDPRISLAMRGDESAPLSYTHSKQNRRYLDTDLSVHPMQIRPTLPFMMFACTRKVLTSAQLGAVGEELHPTAPTSPMIWFRVAIHRSERRNLEVEVQQLDEWREPWFSTVAQAASPFDPTIIFAQAPNPSHSSSGSVRLMVNLFEDNERIQCPAKCTLDDGSLIDCDGQLELSIDPNRGDEPVWTGDADALPVLGWDMRGHPTRWRHRMPYLTYYC</sequence>
<comment type="caution">
    <text evidence="5">The sequence shown here is derived from an EMBL/GenBank/DDBJ whole genome shotgun (WGS) entry which is preliminary data.</text>
</comment>
<feature type="non-terminal residue" evidence="5">
    <location>
        <position position="782"/>
    </location>
</feature>
<keyword evidence="1" id="KW-0479">Metal-binding</keyword>
<dbReference type="Pfam" id="PF00264">
    <property type="entry name" value="Tyrosinase"/>
    <property type="match status" value="1"/>
</dbReference>